<feature type="compositionally biased region" description="Low complexity" evidence="6">
    <location>
        <begin position="18"/>
        <end position="34"/>
    </location>
</feature>
<feature type="region of interest" description="Disordered" evidence="6">
    <location>
        <begin position="1"/>
        <end position="37"/>
    </location>
</feature>
<dbReference type="CDD" id="cd02869">
    <property type="entry name" value="PseudoU_synth_RluA_like"/>
    <property type="match status" value="1"/>
</dbReference>
<dbReference type="InterPro" id="IPR050188">
    <property type="entry name" value="RluA_PseudoU_synthase"/>
</dbReference>
<dbReference type="CDD" id="cd00165">
    <property type="entry name" value="S4"/>
    <property type="match status" value="1"/>
</dbReference>
<dbReference type="PANTHER" id="PTHR21600">
    <property type="entry name" value="MITOCHONDRIAL RNA PSEUDOURIDINE SYNTHASE"/>
    <property type="match status" value="1"/>
</dbReference>
<evidence type="ECO:0000313" key="8">
    <source>
        <dbReference type="EMBL" id="PXF43281.1"/>
    </source>
</evidence>
<dbReference type="InterPro" id="IPR020103">
    <property type="entry name" value="PsdUridine_synth_cat_dom_sf"/>
</dbReference>
<dbReference type="SUPFAM" id="SSF55120">
    <property type="entry name" value="Pseudouridine synthase"/>
    <property type="match status" value="1"/>
</dbReference>
<evidence type="ECO:0000313" key="9">
    <source>
        <dbReference type="Proteomes" id="UP000247409"/>
    </source>
</evidence>
<evidence type="ECO:0000256" key="6">
    <source>
        <dbReference type="SAM" id="MobiDB-lite"/>
    </source>
</evidence>
<dbReference type="SUPFAM" id="SSF55174">
    <property type="entry name" value="Alpha-L RNA-binding motif"/>
    <property type="match status" value="1"/>
</dbReference>
<evidence type="ECO:0000256" key="1">
    <source>
        <dbReference type="ARBA" id="ARBA00004173"/>
    </source>
</evidence>
<evidence type="ECO:0000256" key="4">
    <source>
        <dbReference type="ARBA" id="ARBA00023235"/>
    </source>
</evidence>
<dbReference type="InterPro" id="IPR036986">
    <property type="entry name" value="S4_RNA-bd_sf"/>
</dbReference>
<reference evidence="8 9" key="1">
    <citation type="journal article" date="2018" name="Mol. Biol. Evol.">
        <title>Analysis of the draft genome of the red seaweed Gracilariopsis chorda provides insights into genome size evolution in Rhodophyta.</title>
        <authorList>
            <person name="Lee J."/>
            <person name="Yang E.C."/>
            <person name="Graf L."/>
            <person name="Yang J.H."/>
            <person name="Qiu H."/>
            <person name="Zel Zion U."/>
            <person name="Chan C.X."/>
            <person name="Stephens T.G."/>
            <person name="Weber A.P.M."/>
            <person name="Boo G.H."/>
            <person name="Boo S.M."/>
            <person name="Kim K.M."/>
            <person name="Shin Y."/>
            <person name="Jung M."/>
            <person name="Lee S.J."/>
            <person name="Yim H.S."/>
            <person name="Lee J.H."/>
            <person name="Bhattacharya D."/>
            <person name="Yoon H.S."/>
        </authorList>
    </citation>
    <scope>NUCLEOTIDE SEQUENCE [LARGE SCALE GENOMIC DNA]</scope>
    <source>
        <strain evidence="8 9">SKKU-2015</strain>
        <tissue evidence="8">Whole body</tissue>
    </source>
</reference>
<name>A0A2V3IMI2_9FLOR</name>
<accession>A0A2V3IMI2</accession>
<protein>
    <submittedName>
        <fullName evidence="8">Ribosomal large subunit pseudouridine synthase C</fullName>
    </submittedName>
</protein>
<comment type="similarity">
    <text evidence="2">Belongs to the pseudouridine synthase RluA family.</text>
</comment>
<dbReference type="PROSITE" id="PS50889">
    <property type="entry name" value="S4"/>
    <property type="match status" value="1"/>
</dbReference>
<dbReference type="AlphaFoldDB" id="A0A2V3IMI2"/>
<gene>
    <name evidence="8" type="ORF">BWQ96_06978</name>
</gene>
<dbReference type="Pfam" id="PF00849">
    <property type="entry name" value="PseudoU_synth_2"/>
    <property type="match status" value="1"/>
</dbReference>
<dbReference type="GO" id="GO:0005739">
    <property type="term" value="C:mitochondrion"/>
    <property type="evidence" value="ECO:0007669"/>
    <property type="project" value="UniProtKB-SubCell"/>
</dbReference>
<keyword evidence="5" id="KW-0694">RNA-binding</keyword>
<dbReference type="Gene3D" id="3.30.2350.10">
    <property type="entry name" value="Pseudouridine synthase"/>
    <property type="match status" value="1"/>
</dbReference>
<sequence>MNRTTLSRISSLLPRPFSTSARGASGPSSASSNGLPCATQPARFRVSLALDRVRLDRFIKHSAPGLPPGLIHRHIRQSRVLINGRVERSRATPVRTEDVITFPGHVKLGLTRRKKRPPPDDVSLSEAMLVRGWLLHRDARTAVLNKPPGLPVIAHSQENTSRTLEQLLCALGSGRYWLVHRLQTQVGGAVLVARDVGAATLLADYFRTRMVTRLYWGLVAGVPRHKKGIIDIDISGQKAITKYRVVQMVDSHYAWLEFEPRTGRSNQLSAHCAEGLGTPLVGDTIYPHQQDRQHPITGALQLCSRSITFPRLTQNSASRSRKGTRTASDLITVHAPLPLHMKDTWKRLGLQERFASYSD</sequence>
<dbReference type="InterPro" id="IPR006145">
    <property type="entry name" value="PsdUridine_synth_RsuA/RluA"/>
</dbReference>
<dbReference type="Gene3D" id="3.10.290.10">
    <property type="entry name" value="RNA-binding S4 domain"/>
    <property type="match status" value="1"/>
</dbReference>
<dbReference type="GO" id="GO:0003723">
    <property type="term" value="F:RNA binding"/>
    <property type="evidence" value="ECO:0007669"/>
    <property type="project" value="UniProtKB-KW"/>
</dbReference>
<dbReference type="SMART" id="SM00363">
    <property type="entry name" value="S4"/>
    <property type="match status" value="1"/>
</dbReference>
<evidence type="ECO:0000259" key="7">
    <source>
        <dbReference type="SMART" id="SM00363"/>
    </source>
</evidence>
<dbReference type="OrthoDB" id="418349at2759"/>
<keyword evidence="9" id="KW-1185">Reference proteome</keyword>
<organism evidence="8 9">
    <name type="scientific">Gracilariopsis chorda</name>
    <dbReference type="NCBI Taxonomy" id="448386"/>
    <lineage>
        <taxon>Eukaryota</taxon>
        <taxon>Rhodophyta</taxon>
        <taxon>Florideophyceae</taxon>
        <taxon>Rhodymeniophycidae</taxon>
        <taxon>Gracilariales</taxon>
        <taxon>Gracilariaceae</taxon>
        <taxon>Gracilariopsis</taxon>
    </lineage>
</organism>
<dbReference type="GO" id="GO:0000455">
    <property type="term" value="P:enzyme-directed rRNA pseudouridine synthesis"/>
    <property type="evidence" value="ECO:0007669"/>
    <property type="project" value="TreeGrafter"/>
</dbReference>
<evidence type="ECO:0000256" key="5">
    <source>
        <dbReference type="PROSITE-ProRule" id="PRU00182"/>
    </source>
</evidence>
<feature type="domain" description="RNA-binding S4" evidence="7">
    <location>
        <begin position="53"/>
        <end position="119"/>
    </location>
</feature>
<comment type="subcellular location">
    <subcellularLocation>
        <location evidence="1">Mitochondrion</location>
    </subcellularLocation>
</comment>
<keyword evidence="3" id="KW-0496">Mitochondrion</keyword>
<comment type="caution">
    <text evidence="8">The sequence shown here is derived from an EMBL/GenBank/DDBJ whole genome shotgun (WGS) entry which is preliminary data.</text>
</comment>
<feature type="compositionally biased region" description="Polar residues" evidence="6">
    <location>
        <begin position="1"/>
        <end position="10"/>
    </location>
</feature>
<dbReference type="EMBL" id="NBIV01000130">
    <property type="protein sequence ID" value="PXF43281.1"/>
    <property type="molecule type" value="Genomic_DNA"/>
</dbReference>
<dbReference type="STRING" id="448386.A0A2V3IMI2"/>
<proteinExistence type="inferred from homology"/>
<keyword evidence="4" id="KW-0413">Isomerase</keyword>
<evidence type="ECO:0000256" key="2">
    <source>
        <dbReference type="ARBA" id="ARBA00010876"/>
    </source>
</evidence>
<dbReference type="Proteomes" id="UP000247409">
    <property type="component" value="Unassembled WGS sequence"/>
</dbReference>
<evidence type="ECO:0000256" key="3">
    <source>
        <dbReference type="ARBA" id="ARBA00023128"/>
    </source>
</evidence>
<dbReference type="PANTHER" id="PTHR21600:SF81">
    <property type="entry name" value="21S RRNA PSEUDOURIDINE(2819) SYNTHASE"/>
    <property type="match status" value="1"/>
</dbReference>
<dbReference type="InterPro" id="IPR002942">
    <property type="entry name" value="S4_RNA-bd"/>
</dbReference>
<dbReference type="GO" id="GO:0009982">
    <property type="term" value="F:pseudouridine synthase activity"/>
    <property type="evidence" value="ECO:0007669"/>
    <property type="project" value="InterPro"/>
</dbReference>